<evidence type="ECO:0000313" key="1">
    <source>
        <dbReference type="EMBL" id="PWU23020.1"/>
    </source>
</evidence>
<accession>A0A317JQR6</accession>
<name>A0A317JQR6_9BACT</name>
<proteinExistence type="predicted"/>
<organism evidence="1 2">
    <name type="scientific">Candidatus Cerribacteria bacterium 'Amazon FNV 2010 28 9'</name>
    <dbReference type="NCBI Taxonomy" id="2081795"/>
    <lineage>
        <taxon>Bacteria</taxon>
        <taxon>Candidatus Cerribacteria</taxon>
    </lineage>
</organism>
<sequence>MLSADGWFSMAVVSNGKTLREFYHKGEVFVLGNKGDLYELHISNKSPRRVMVVLNIDGLCAIDGMELADAGLGYIIEPTSLVIVECWRFETGDCAPFQFSCIPQGFEGKMDEPGNLGVIEATFFFEQRHPFYSSDWLSQSGYAVHKRSGSGWGKASEKRVIREQFAKEFSPTSTIVVQYEERSALEKMGVILLPKE</sequence>
<protein>
    <submittedName>
        <fullName evidence="1">Uncharacterized protein</fullName>
    </submittedName>
</protein>
<gene>
    <name evidence="1" type="ORF">C5B42_04405</name>
</gene>
<comment type="caution">
    <text evidence="1">The sequence shown here is derived from an EMBL/GenBank/DDBJ whole genome shotgun (WGS) entry which is preliminary data.</text>
</comment>
<dbReference type="EMBL" id="PSRQ01000048">
    <property type="protein sequence ID" value="PWU23020.1"/>
    <property type="molecule type" value="Genomic_DNA"/>
</dbReference>
<dbReference type="Proteomes" id="UP000246104">
    <property type="component" value="Unassembled WGS sequence"/>
</dbReference>
<dbReference type="AlphaFoldDB" id="A0A317JQR6"/>
<evidence type="ECO:0000313" key="2">
    <source>
        <dbReference type="Proteomes" id="UP000246104"/>
    </source>
</evidence>
<reference evidence="1 2" key="1">
    <citation type="submission" date="2018-02" db="EMBL/GenBank/DDBJ databases">
        <title>Genomic Reconstructions from Amazon Rainforest and Pasture Soil Reveal Novel Insights into the Physiology of Candidate Phyla in Tropical Sites.</title>
        <authorList>
            <person name="Kroeger M.E."/>
            <person name="Delmont T."/>
            <person name="Eren A.M."/>
            <person name="Guo J."/>
            <person name="Meyer K.M."/>
            <person name="Khan K."/>
            <person name="Rodrigues J.L.M."/>
            <person name="Bohannan B.J.M."/>
            <person name="Tringe S."/>
            <person name="Borges C.D."/>
            <person name="Tiedje J."/>
            <person name="Tsai S.M."/>
            <person name="Nusslein K."/>
        </authorList>
    </citation>
    <scope>NUCLEOTIDE SEQUENCE [LARGE SCALE GENOMIC DNA]</scope>
    <source>
        <strain evidence="1">Amazon FNV 2010 28 9</strain>
    </source>
</reference>